<dbReference type="SUPFAM" id="SSF49899">
    <property type="entry name" value="Concanavalin A-like lectins/glucanases"/>
    <property type="match status" value="6"/>
</dbReference>
<reference evidence="6" key="1">
    <citation type="journal article" date="2021" name="Curr. Microbiol.">
        <title>Complete genome of nocamycin-producing strain Saccharothrix syringae NRRL B-16468 reveals the biosynthetic potential for secondary metabolites.</title>
        <authorList>
            <person name="Mo X."/>
            <person name="Yang S."/>
        </authorList>
    </citation>
    <scope>NUCLEOTIDE SEQUENCE [LARGE SCALE GENOMIC DNA]</scope>
    <source>
        <strain evidence="6">ATCC 51364 / DSM 43886 / JCM 6844 / KCTC 9398 / NBRC 14523 / NRRL B-16468 / INA 2240</strain>
    </source>
</reference>
<keyword evidence="1 3" id="KW-0732">Signal</keyword>
<dbReference type="PANTHER" id="PTHR46943">
    <property type="entry name" value="PENTRAXIN-RELATED PROTEIN PTX3"/>
    <property type="match status" value="1"/>
</dbReference>
<dbReference type="KEGG" id="ssyi:EKG83_29185"/>
<dbReference type="OrthoDB" id="324838at2"/>
<dbReference type="Proteomes" id="UP000325787">
    <property type="component" value="Chromosome"/>
</dbReference>
<dbReference type="PANTHER" id="PTHR46943:SF1">
    <property type="entry name" value="PENTRAXIN-RELATED PROTEIN PTX3"/>
    <property type="match status" value="1"/>
</dbReference>
<proteinExistence type="predicted"/>
<keyword evidence="6" id="KW-1185">Reference proteome</keyword>
<feature type="chain" id="PRO_5024981529" evidence="3">
    <location>
        <begin position="24"/>
        <end position="2214"/>
    </location>
</feature>
<keyword evidence="2" id="KW-1015">Disulfide bond</keyword>
<protein>
    <submittedName>
        <fullName evidence="5">LamG domain-containing protein</fullName>
    </submittedName>
</protein>
<evidence type="ECO:0000256" key="2">
    <source>
        <dbReference type="ARBA" id="ARBA00023157"/>
    </source>
</evidence>
<evidence type="ECO:0000256" key="3">
    <source>
        <dbReference type="SAM" id="SignalP"/>
    </source>
</evidence>
<accession>A0A5Q0H3S5</accession>
<gene>
    <name evidence="5" type="ORF">EKG83_29185</name>
</gene>
<feature type="domain" description="LamG-like jellyroll fold" evidence="4">
    <location>
        <begin position="939"/>
        <end position="1084"/>
    </location>
</feature>
<dbReference type="InterPro" id="IPR042837">
    <property type="entry name" value="PTX3"/>
</dbReference>
<organism evidence="5 6">
    <name type="scientific">Saccharothrix syringae</name>
    <name type="common">Nocardiopsis syringae</name>
    <dbReference type="NCBI Taxonomy" id="103733"/>
    <lineage>
        <taxon>Bacteria</taxon>
        <taxon>Bacillati</taxon>
        <taxon>Actinomycetota</taxon>
        <taxon>Actinomycetes</taxon>
        <taxon>Pseudonocardiales</taxon>
        <taxon>Pseudonocardiaceae</taxon>
        <taxon>Saccharothrix</taxon>
    </lineage>
</organism>
<dbReference type="InterPro" id="IPR006558">
    <property type="entry name" value="LamG-like"/>
</dbReference>
<feature type="domain" description="LamG-like jellyroll fold" evidence="4">
    <location>
        <begin position="1368"/>
        <end position="1523"/>
    </location>
</feature>
<dbReference type="Gene3D" id="2.60.120.200">
    <property type="match status" value="6"/>
</dbReference>
<feature type="domain" description="LamG-like jellyroll fold" evidence="4">
    <location>
        <begin position="1818"/>
        <end position="1957"/>
    </location>
</feature>
<feature type="domain" description="LamG-like jellyroll fold" evidence="4">
    <location>
        <begin position="1607"/>
        <end position="1749"/>
    </location>
</feature>
<dbReference type="GO" id="GO:0006955">
    <property type="term" value="P:immune response"/>
    <property type="evidence" value="ECO:0007669"/>
    <property type="project" value="InterPro"/>
</dbReference>
<dbReference type="Pfam" id="PF13385">
    <property type="entry name" value="Laminin_G_3"/>
    <property type="match status" value="6"/>
</dbReference>
<evidence type="ECO:0000313" key="6">
    <source>
        <dbReference type="Proteomes" id="UP000325787"/>
    </source>
</evidence>
<dbReference type="InterPro" id="IPR013320">
    <property type="entry name" value="ConA-like_dom_sf"/>
</dbReference>
<dbReference type="RefSeq" id="WP_033433860.1">
    <property type="nucleotide sequence ID" value="NZ_CP034550.1"/>
</dbReference>
<feature type="signal peptide" evidence="3">
    <location>
        <begin position="1"/>
        <end position="23"/>
    </location>
</feature>
<name>A0A5Q0H3S5_SACSY</name>
<dbReference type="SMART" id="SM00560">
    <property type="entry name" value="LamGL"/>
    <property type="match status" value="6"/>
</dbReference>
<evidence type="ECO:0000256" key="1">
    <source>
        <dbReference type="ARBA" id="ARBA00022729"/>
    </source>
</evidence>
<dbReference type="EMBL" id="CP034550">
    <property type="protein sequence ID" value="QFZ20917.1"/>
    <property type="molecule type" value="Genomic_DNA"/>
</dbReference>
<feature type="domain" description="LamG-like jellyroll fold" evidence="4">
    <location>
        <begin position="722"/>
        <end position="865"/>
    </location>
</feature>
<feature type="domain" description="LamG-like jellyroll fold" evidence="4">
    <location>
        <begin position="1159"/>
        <end position="1296"/>
    </location>
</feature>
<evidence type="ECO:0000313" key="5">
    <source>
        <dbReference type="EMBL" id="QFZ20917.1"/>
    </source>
</evidence>
<evidence type="ECO:0000259" key="4">
    <source>
        <dbReference type="SMART" id="SM00560"/>
    </source>
</evidence>
<sequence>MTWRRKPLALVMALLGVALVVTAAQDDPEPAPVAAPRISESADQAVAVAAARRQGEPVVVTSLGTPTRKVSAQPDGTMLAELSARPTQVRRGDSWAPVDPVLAANPDRTVSPRAVVTGTTLSGGGTGPLLRYGPITLTWPDALPVPSLDGPTATYRDVLPGVDLELTAAADGVTQHLVVKTPEAARNPALARIRMDLHADGVTVTAEDGALRATDPDGKVRYGTPPATMWDATEGRTAPVGLELDGTSLTLVPDQGLLTDPGTAFPVTIDPDWRTFDIAGWAKVFSGKPDSRHWWGGGDVDSYAKVGRCSGLTGCTGGNDIGATRSFWEFDTSFLNGKRVIGISLNATILYSPRCADAQHELWIANSTFDANLTWNNQPGGTRVGSANAQPAYTGCAGNKGIGWNLGGYYNPSGWSAYFIRAANESSGYTDGWRKYDGGATRIVAQYNTRPDPATDLTTEPRGVVCKWCAGKAYLTGDTVRLKGRITDGDGSDQLTANWSVKGGSQVEDRRGPQLQQGNTYSTTYDLTSHNGQEVTWSLRGDDGWDTGDARGGPGFVVDRDPPTAPPAVTAGLYQDDNRWHGGVGVPGAFTFEAAGVADVDHYVYRWDEQKSEAVDADALGGGATVTTTPPGDGPRALHVQSVDRAGNTSPETLLHVHVRPGSGAVAQYSFEGNAKDTAFLGDRDGTTTGGSSYSPGAVGSAITLDGTGGYVTAPNAVRTDGSFTVSAWARITRAEGAQAVVSQDGTTFAGFDLWYRAENGGRWVFAMADPDAVQGAADLVWSSTNAQLNTWTQVTGVYDAPAGQLRLYVNGVLSGSVAKVNAPPENAAGPVRIGRTMWDSRPDVDHLQGSVDEVKIYDRALNDADIRAAVSRDNVQLGYWKFDETSGTTAGNAVPGGSMGVLQGGAHFVPDGAVDGALRLDEDADHLRTDGPVVRTDQSYSVALWAKLDRTGGANSLATAVAQFGEVNSGMLMGYRANPAGDRWEFYAFGSDEAVHPGDAAVSSGVPAKVGEWTHLVAVYDAPAKQMRLYVNGVLAGTAVKNAAFNATGPMVLGRNKDGGATGNPWHGSLDELRAYSRVLSDEEIRGIVGGDAVAKGLWKLDGDTADSSPNGLDATMVNGGVYTAGQSGMPDSADLAARLDGTGRQWVDAPHTVDTDRSFSVAAWARVDKLGGLPAVVSQDGDRISAFKLRASDDGHWSFVMFAGDDPTAARDEVLAGTVQVGQWTHLVAVYDAGARQIQLYVNGVLAGSTAHARSWNATGGLKIGRAKWNGAPVEYFTGAVDDVAGYSRTLFASEIQAMAGRDLSLVHGYRFDESSGRNAADSVGSRGGTLNGDAGFVPGRVGNAATFHGGTDSVTTTGLDVRTDQAFTVSAWVRLPDKACDFQANPGGCKMDAVSVDGASASKFKLGHVREPNHPFGVWSFEMPESDTAAAPVTQAAVSVLPSDLDRWTHLVGVHDPATRKIWLYVNGTRVGDGTLNSPWRPPAGAGLVVGRGEVAGRAAEQWVGDVDDVRVYTGLLDKTRVSALFHSYPAETAPATLPTADAAGWGFDEGTGTVGGDTSGRGMTANLKGGVTWIGGRGGAHGLRLDGTSGYAETDGPVVDTARSFTAAAWVYLDNAGTANQAVIGQDGTRLSTFSLGYNGAARKWAVIVPTRDVDDPGQDVVILNSTESVNPGEWTHLAMSYDAGLHQLRLYVNGLLSAAQVGVAVLPAPGPMSIGRARWNGGNASYFGLAVDEVRVYGKALSDGEVRKVHDDVPDGDWGYYRFDGGNAEDSSWRKNDAVVAGGVTYGPGVTGRAAVLDGTGSLTNPAHVPLHDSFSVSAWARLRATDQPATVVSQDGDRNSGYVLQYRPEPGRWVFGAHTADSDGAPLVYAADVVAPRVGEWTHLAGVYDYPARQLRLYVDGRLVASRDEAVLWPATGGQVVGRAKAGGQAAGFFRGDLDEVHVAEGVLRDAAIAERAAWPAPPAGQLGRFVNGAGDHYTGPTDRVRPGYHFEGTLGRAAAAGPNTRALYACASGTDAFTSTDAACEGQTALGGIGLVYTARPTNVPTVAIHRCKAGGDRFESRSDTCEGGTSEGLLGYSVGYAPLARYVLPGYDDLSTVDTAPVASVFAEVQGVLAMAELPDTTSLMLCRDGNDSFASTDPACEGKAVVGSQGRIWTVAPAGPSRPLYRCRGTDSFVTADPSCAGRPVDRQLGYALVDAPAEAAVFGP</sequence>